<dbReference type="InterPro" id="IPR018170">
    <property type="entry name" value="Aldo/ket_reductase_CS"/>
</dbReference>
<feature type="site" description="Lowers pKa of active site Tyr" evidence="6">
    <location>
        <position position="78"/>
    </location>
</feature>
<keyword evidence="2" id="KW-0521">NADP</keyword>
<dbReference type="PROSITE" id="PS00062">
    <property type="entry name" value="ALDOKETO_REDUCTASE_2"/>
    <property type="match status" value="1"/>
</dbReference>
<dbReference type="EMBL" id="JADIMX010000050">
    <property type="protein sequence ID" value="MBO8434185.1"/>
    <property type="molecule type" value="Genomic_DNA"/>
</dbReference>
<dbReference type="PANTHER" id="PTHR43827">
    <property type="entry name" value="2,5-DIKETO-D-GLUCONIC ACID REDUCTASE"/>
    <property type="match status" value="1"/>
</dbReference>
<evidence type="ECO:0000256" key="1">
    <source>
        <dbReference type="ARBA" id="ARBA00007905"/>
    </source>
</evidence>
<dbReference type="AlphaFoldDB" id="A0A9D9DXW6"/>
<dbReference type="InterPro" id="IPR020471">
    <property type="entry name" value="AKR"/>
</dbReference>
<dbReference type="PRINTS" id="PR00069">
    <property type="entry name" value="ALDKETRDTASE"/>
</dbReference>
<dbReference type="Proteomes" id="UP000823611">
    <property type="component" value="Unassembled WGS sequence"/>
</dbReference>
<evidence type="ECO:0000313" key="9">
    <source>
        <dbReference type="Proteomes" id="UP000823611"/>
    </source>
</evidence>
<evidence type="ECO:0000256" key="4">
    <source>
        <dbReference type="PIRSR" id="PIRSR000097-1"/>
    </source>
</evidence>
<dbReference type="PROSITE" id="PS00063">
    <property type="entry name" value="ALDOKETO_REDUCTASE_3"/>
    <property type="match status" value="1"/>
</dbReference>
<evidence type="ECO:0000256" key="5">
    <source>
        <dbReference type="PIRSR" id="PIRSR000097-2"/>
    </source>
</evidence>
<protein>
    <submittedName>
        <fullName evidence="8">Aldo/keto reductase</fullName>
    </submittedName>
</protein>
<dbReference type="InterPro" id="IPR023210">
    <property type="entry name" value="NADP_OxRdtase_dom"/>
</dbReference>
<dbReference type="PANTHER" id="PTHR43827:SF3">
    <property type="entry name" value="NADP-DEPENDENT OXIDOREDUCTASE DOMAIN-CONTAINING PROTEIN"/>
    <property type="match status" value="1"/>
</dbReference>
<dbReference type="InterPro" id="IPR036812">
    <property type="entry name" value="NAD(P)_OxRdtase_dom_sf"/>
</dbReference>
<evidence type="ECO:0000256" key="2">
    <source>
        <dbReference type="ARBA" id="ARBA00022857"/>
    </source>
</evidence>
<dbReference type="Pfam" id="PF00248">
    <property type="entry name" value="Aldo_ket_red"/>
    <property type="match status" value="1"/>
</dbReference>
<dbReference type="CDD" id="cd19133">
    <property type="entry name" value="AKR_AKR5F1"/>
    <property type="match status" value="1"/>
</dbReference>
<dbReference type="Gene3D" id="3.20.20.100">
    <property type="entry name" value="NADP-dependent oxidoreductase domain"/>
    <property type="match status" value="1"/>
</dbReference>
<evidence type="ECO:0000256" key="3">
    <source>
        <dbReference type="ARBA" id="ARBA00023002"/>
    </source>
</evidence>
<dbReference type="PIRSF" id="PIRSF000097">
    <property type="entry name" value="AKR"/>
    <property type="match status" value="1"/>
</dbReference>
<reference evidence="8" key="2">
    <citation type="journal article" date="2021" name="PeerJ">
        <title>Extensive microbial diversity within the chicken gut microbiome revealed by metagenomics and culture.</title>
        <authorList>
            <person name="Gilroy R."/>
            <person name="Ravi A."/>
            <person name="Getino M."/>
            <person name="Pursley I."/>
            <person name="Horton D.L."/>
            <person name="Alikhan N.F."/>
            <person name="Baker D."/>
            <person name="Gharbi K."/>
            <person name="Hall N."/>
            <person name="Watson M."/>
            <person name="Adriaenssens E.M."/>
            <person name="Foster-Nyarko E."/>
            <person name="Jarju S."/>
            <person name="Secka A."/>
            <person name="Antonio M."/>
            <person name="Oren A."/>
            <person name="Chaudhuri R.R."/>
            <person name="La Ragione R."/>
            <person name="Hildebrand F."/>
            <person name="Pallen M.J."/>
        </authorList>
    </citation>
    <scope>NUCLEOTIDE SEQUENCE</scope>
    <source>
        <strain evidence="8">F6-4510</strain>
    </source>
</reference>
<sequence>MEVLKLSNGVKMPLEGYGVFQIEDKEMCKNGVLNAIKSGYRLIDTAASYLNEEAVGEAIKQAIDEGIVTREELFITTKLWVQDYSYEKAKIGFEKSIEKLGLSYIDLYLLHQPYGDSYGAWKALEELYREGKIRAIGVSNFNKCRFTEFAEVVDVKPMVNQVELHPFFSQYDLIEVMKEYGCQPQAWGPLTEGKHNIFNHPVLKEIGDKYGKTPAQVALKWNVQRGVSIIPKSVHLDRIKENINIWDFELSDDDMKKIDTLDTGKSEIIDHNDLAIIKFILGHRID</sequence>
<organism evidence="8 9">
    <name type="scientific">Candidatus Fimicola merdigallinarum</name>
    <dbReference type="NCBI Taxonomy" id="2840819"/>
    <lineage>
        <taxon>Bacteria</taxon>
        <taxon>Bacillati</taxon>
        <taxon>Bacillota</taxon>
        <taxon>Clostridia</taxon>
        <taxon>Lachnospirales</taxon>
        <taxon>Lachnospiraceae</taxon>
        <taxon>Lachnospiraceae incertae sedis</taxon>
        <taxon>Candidatus Fimicola</taxon>
    </lineage>
</organism>
<feature type="active site" description="Proton donor" evidence="4">
    <location>
        <position position="49"/>
    </location>
</feature>
<evidence type="ECO:0000256" key="6">
    <source>
        <dbReference type="PIRSR" id="PIRSR000097-3"/>
    </source>
</evidence>
<feature type="binding site" evidence="5">
    <location>
        <position position="111"/>
    </location>
    <ligand>
        <name>substrate</name>
    </ligand>
</feature>
<dbReference type="FunFam" id="3.20.20.100:FF:000015">
    <property type="entry name" value="Oxidoreductase, aldo/keto reductase family"/>
    <property type="match status" value="1"/>
</dbReference>
<evidence type="ECO:0000313" key="8">
    <source>
        <dbReference type="EMBL" id="MBO8434185.1"/>
    </source>
</evidence>
<accession>A0A9D9DXW6</accession>
<dbReference type="SUPFAM" id="SSF51430">
    <property type="entry name" value="NAD(P)-linked oxidoreductase"/>
    <property type="match status" value="1"/>
</dbReference>
<keyword evidence="3" id="KW-0560">Oxidoreductase</keyword>
<reference evidence="8" key="1">
    <citation type="submission" date="2020-10" db="EMBL/GenBank/DDBJ databases">
        <authorList>
            <person name="Gilroy R."/>
        </authorList>
    </citation>
    <scope>NUCLEOTIDE SEQUENCE</scope>
    <source>
        <strain evidence="8">F6-4510</strain>
    </source>
</reference>
<dbReference type="PROSITE" id="PS00798">
    <property type="entry name" value="ALDOKETO_REDUCTASE_1"/>
    <property type="match status" value="1"/>
</dbReference>
<feature type="domain" description="NADP-dependent oxidoreductase" evidence="7">
    <location>
        <begin position="31"/>
        <end position="261"/>
    </location>
</feature>
<dbReference type="GO" id="GO:0016616">
    <property type="term" value="F:oxidoreductase activity, acting on the CH-OH group of donors, NAD or NADP as acceptor"/>
    <property type="evidence" value="ECO:0007669"/>
    <property type="project" value="UniProtKB-ARBA"/>
</dbReference>
<comment type="similarity">
    <text evidence="1">Belongs to the aldo/keto reductase family.</text>
</comment>
<gene>
    <name evidence="8" type="ORF">IAC55_02520</name>
</gene>
<evidence type="ECO:0000259" key="7">
    <source>
        <dbReference type="Pfam" id="PF00248"/>
    </source>
</evidence>
<proteinExistence type="inferred from homology"/>
<name>A0A9D9DXW6_9FIRM</name>
<comment type="caution">
    <text evidence="8">The sequence shown here is derived from an EMBL/GenBank/DDBJ whole genome shotgun (WGS) entry which is preliminary data.</text>
</comment>